<evidence type="ECO:0000313" key="1">
    <source>
        <dbReference type="EMBL" id="KAJ9552144.1"/>
    </source>
</evidence>
<protein>
    <submittedName>
        <fullName evidence="1">Uncharacterized protein</fullName>
    </submittedName>
</protein>
<dbReference type="AlphaFoldDB" id="A0AA38T228"/>
<proteinExistence type="predicted"/>
<keyword evidence="2" id="KW-1185">Reference proteome</keyword>
<dbReference type="Proteomes" id="UP001172457">
    <property type="component" value="Chromosome 4"/>
</dbReference>
<evidence type="ECO:0000313" key="2">
    <source>
        <dbReference type="Proteomes" id="UP001172457"/>
    </source>
</evidence>
<dbReference type="EMBL" id="JARYMX010000004">
    <property type="protein sequence ID" value="KAJ9552144.1"/>
    <property type="molecule type" value="Genomic_DNA"/>
</dbReference>
<accession>A0AA38T228</accession>
<comment type="caution">
    <text evidence="1">The sequence shown here is derived from an EMBL/GenBank/DDBJ whole genome shotgun (WGS) entry which is preliminary data.</text>
</comment>
<organism evidence="1 2">
    <name type="scientific">Centaurea solstitialis</name>
    <name type="common">yellow star-thistle</name>
    <dbReference type="NCBI Taxonomy" id="347529"/>
    <lineage>
        <taxon>Eukaryota</taxon>
        <taxon>Viridiplantae</taxon>
        <taxon>Streptophyta</taxon>
        <taxon>Embryophyta</taxon>
        <taxon>Tracheophyta</taxon>
        <taxon>Spermatophyta</taxon>
        <taxon>Magnoliopsida</taxon>
        <taxon>eudicotyledons</taxon>
        <taxon>Gunneridae</taxon>
        <taxon>Pentapetalae</taxon>
        <taxon>asterids</taxon>
        <taxon>campanulids</taxon>
        <taxon>Asterales</taxon>
        <taxon>Asteraceae</taxon>
        <taxon>Carduoideae</taxon>
        <taxon>Cardueae</taxon>
        <taxon>Centaureinae</taxon>
        <taxon>Centaurea</taxon>
    </lineage>
</organism>
<reference evidence="1" key="1">
    <citation type="submission" date="2023-03" db="EMBL/GenBank/DDBJ databases">
        <title>Chromosome-scale reference genome and RAD-based genetic map of yellow starthistle (Centaurea solstitialis) reveal putative structural variation and QTLs associated with invader traits.</title>
        <authorList>
            <person name="Reatini B."/>
            <person name="Cang F.A."/>
            <person name="Jiang Q."/>
            <person name="Mckibben M.T.W."/>
            <person name="Barker M.S."/>
            <person name="Rieseberg L.H."/>
            <person name="Dlugosch K.M."/>
        </authorList>
    </citation>
    <scope>NUCLEOTIDE SEQUENCE</scope>
    <source>
        <strain evidence="1">CAN-66</strain>
        <tissue evidence="1">Leaf</tissue>
    </source>
</reference>
<gene>
    <name evidence="1" type="ORF">OSB04_016189</name>
</gene>
<sequence length="157" mass="17588">MKEYGINNSWCKQVVNRTIQWPWYEPTHLIADAVPVLLLFYMSLLKNRVLPTAVPTAKSSPNLPMSSENHQKTVGNSLVNRTLEIHNKGCRKTSPAMSGDLRLLPPATSASLYGDVRRPAAVTSGDLRLPLRRCPVTCGCYLRRRPPSGVLRLPLRR</sequence>
<name>A0AA38T228_9ASTR</name>